<organism evidence="5 6">
    <name type="scientific">Cyanobium gracile UHCC 0281</name>
    <dbReference type="NCBI Taxonomy" id="3110309"/>
    <lineage>
        <taxon>Bacteria</taxon>
        <taxon>Bacillati</taxon>
        <taxon>Cyanobacteriota</taxon>
        <taxon>Cyanophyceae</taxon>
        <taxon>Synechococcales</taxon>
        <taxon>Prochlorococcaceae</taxon>
        <taxon>Cyanobium</taxon>
    </lineage>
</organism>
<dbReference type="InterPro" id="IPR036059">
    <property type="entry name" value="TldD/PmbA_sf"/>
</dbReference>
<evidence type="ECO:0000256" key="1">
    <source>
        <dbReference type="ARBA" id="ARBA00005836"/>
    </source>
</evidence>
<evidence type="ECO:0000259" key="4">
    <source>
        <dbReference type="Pfam" id="PF19290"/>
    </source>
</evidence>
<dbReference type="InterPro" id="IPR045570">
    <property type="entry name" value="Metalloprtase-TldD/E_cen_dom"/>
</dbReference>
<feature type="domain" description="Metalloprotease TldD/E central" evidence="4">
    <location>
        <begin position="126"/>
        <end position="229"/>
    </location>
</feature>
<dbReference type="PANTHER" id="PTHR43421:SF1">
    <property type="entry name" value="METALLOPROTEASE PMBA"/>
    <property type="match status" value="1"/>
</dbReference>
<reference evidence="5 6" key="1">
    <citation type="submission" date="2023-12" db="EMBL/GenBank/DDBJ databases">
        <title>Baltic Sea Cyanobacteria.</title>
        <authorList>
            <person name="Delbaje E."/>
            <person name="Fewer D.P."/>
            <person name="Shishido T.K."/>
        </authorList>
    </citation>
    <scope>NUCLEOTIDE SEQUENCE [LARGE SCALE GENOMIC DNA]</scope>
    <source>
        <strain evidence="5 6">UHCC 0281</strain>
    </source>
</reference>
<comment type="caution">
    <text evidence="5">The sequence shown here is derived from an EMBL/GenBank/DDBJ whole genome shotgun (WGS) entry which is preliminary data.</text>
</comment>
<feature type="domain" description="Metalloprotease TldD/E C-terminal" evidence="3">
    <location>
        <begin position="236"/>
        <end position="463"/>
    </location>
</feature>
<dbReference type="PANTHER" id="PTHR43421">
    <property type="entry name" value="METALLOPROTEASE PMBA"/>
    <property type="match status" value="1"/>
</dbReference>
<dbReference type="Pfam" id="PF01523">
    <property type="entry name" value="PmbA_TldD_1st"/>
    <property type="match status" value="1"/>
</dbReference>
<accession>A0ABU5SYZ7</accession>
<evidence type="ECO:0000313" key="5">
    <source>
        <dbReference type="EMBL" id="MEA5443743.1"/>
    </source>
</evidence>
<dbReference type="Proteomes" id="UP001302329">
    <property type="component" value="Unassembled WGS sequence"/>
</dbReference>
<protein>
    <submittedName>
        <fullName evidence="5">TldD/PmbA family protein</fullName>
    </submittedName>
</protein>
<evidence type="ECO:0000259" key="3">
    <source>
        <dbReference type="Pfam" id="PF19289"/>
    </source>
</evidence>
<dbReference type="EMBL" id="JAYGHY010000065">
    <property type="protein sequence ID" value="MEA5443743.1"/>
    <property type="molecule type" value="Genomic_DNA"/>
</dbReference>
<evidence type="ECO:0000259" key="2">
    <source>
        <dbReference type="Pfam" id="PF01523"/>
    </source>
</evidence>
<sequence length="465" mass="48418">MESTESLTASLDAEVLRQRLASLALAEGVRRWDLGASCSTDTSVQVDRGEAKQMKGAQRSAITLRVWNDDGLVGITSTSDLSDAGLARALAGARDASAYGNVDEIPDFSPLATAPLPVLEQPLSTPLSILTLLDTLRDAERDLLGLHPAIGTVPYNGLAQRSSDRLYINSDGACRQQRLSTASLYLYARAEEAGRKPRSSGAVRLAYGAADLDVAGCVQEAAERTIAHLDYAPIATGRYTCVFSPEAFLDLIGAFSSLFNARAVLDGVSLSRRESLGEQLAVPFLSLHDNGLHPANVGAAAFDGEGTPTRRLSLVEGGVLRHFLHSEATARAFGVSPTGHAGLGAKVSVGPDWFEIGPTPGSGGGAPGLDRFVAGASGDARGLVVIDSLSALHAGVKASQGSFSLPFDGWLVQDGVPRSIEAATVAGDIRTLLKAILGFEGPAKVTPDGLCPHVWVEGLSITGDA</sequence>
<keyword evidence="6" id="KW-1185">Reference proteome</keyword>
<dbReference type="InterPro" id="IPR002510">
    <property type="entry name" value="Metalloprtase-TldD/E_N"/>
</dbReference>
<gene>
    <name evidence="5" type="ORF">VB739_14380</name>
</gene>
<proteinExistence type="inferred from homology"/>
<dbReference type="Pfam" id="PF19289">
    <property type="entry name" value="PmbA_TldD_3rd"/>
    <property type="match status" value="1"/>
</dbReference>
<comment type="similarity">
    <text evidence="1">Belongs to the peptidase U62 family.</text>
</comment>
<dbReference type="Gene3D" id="3.30.2290.10">
    <property type="entry name" value="PmbA/TldD superfamily"/>
    <property type="match status" value="1"/>
</dbReference>
<dbReference type="RefSeq" id="WP_323357711.1">
    <property type="nucleotide sequence ID" value="NZ_JAYGHY010000065.1"/>
</dbReference>
<name>A0ABU5SYZ7_9CYAN</name>
<dbReference type="SUPFAM" id="SSF111283">
    <property type="entry name" value="Putative modulator of DNA gyrase, PmbA/TldD"/>
    <property type="match status" value="1"/>
</dbReference>
<dbReference type="InterPro" id="IPR047657">
    <property type="entry name" value="PmbA"/>
</dbReference>
<dbReference type="Pfam" id="PF19290">
    <property type="entry name" value="PmbA_TldD_2nd"/>
    <property type="match status" value="1"/>
</dbReference>
<dbReference type="InterPro" id="IPR045569">
    <property type="entry name" value="Metalloprtase-TldD/E_C"/>
</dbReference>
<dbReference type="InterPro" id="IPR035068">
    <property type="entry name" value="TldD/PmbA_N"/>
</dbReference>
<evidence type="ECO:0000313" key="6">
    <source>
        <dbReference type="Proteomes" id="UP001302329"/>
    </source>
</evidence>
<feature type="domain" description="Metalloprotease TldD/E N-terminal" evidence="2">
    <location>
        <begin position="39"/>
        <end position="96"/>
    </location>
</feature>